<dbReference type="InterPro" id="IPR036514">
    <property type="entry name" value="SGNH_hydro_sf"/>
</dbReference>
<reference evidence="2 3" key="1">
    <citation type="submission" date="2016-10" db="EMBL/GenBank/DDBJ databases">
        <authorList>
            <person name="Varghese N."/>
            <person name="Submissions S."/>
        </authorList>
    </citation>
    <scope>NUCLEOTIDE SEQUENCE [LARGE SCALE GENOMIC DNA]</scope>
    <source>
        <strain evidence="2 3">WCC6</strain>
    </source>
</reference>
<evidence type="ECO:0000313" key="2">
    <source>
        <dbReference type="EMBL" id="SDX22379.1"/>
    </source>
</evidence>
<dbReference type="PROSITE" id="PS51257">
    <property type="entry name" value="PROKAR_LIPOPROTEIN"/>
    <property type="match status" value="1"/>
</dbReference>
<dbReference type="SUPFAM" id="SSF52266">
    <property type="entry name" value="SGNH hydrolase"/>
    <property type="match status" value="1"/>
</dbReference>
<evidence type="ECO:0000259" key="1">
    <source>
        <dbReference type="Pfam" id="PF13472"/>
    </source>
</evidence>
<gene>
    <name evidence="2" type="ORF">SAMN05216495_11731</name>
</gene>
<dbReference type="GO" id="GO:0016787">
    <property type="term" value="F:hydrolase activity"/>
    <property type="evidence" value="ECO:0007669"/>
    <property type="project" value="UniProtKB-KW"/>
</dbReference>
<evidence type="ECO:0000313" key="3">
    <source>
        <dbReference type="Proteomes" id="UP000182379"/>
    </source>
</evidence>
<dbReference type="Pfam" id="PF13472">
    <property type="entry name" value="Lipase_GDSL_2"/>
    <property type="match status" value="1"/>
</dbReference>
<proteinExistence type="predicted"/>
<dbReference type="RefSeq" id="WP_074707862.1">
    <property type="nucleotide sequence ID" value="NZ_CAMEFB010000055.1"/>
</dbReference>
<dbReference type="EMBL" id="FNOP01000017">
    <property type="protein sequence ID" value="SDX22379.1"/>
    <property type="molecule type" value="Genomic_DNA"/>
</dbReference>
<organism evidence="2 3">
    <name type="scientific">Acidaminococcus fermentans</name>
    <dbReference type="NCBI Taxonomy" id="905"/>
    <lineage>
        <taxon>Bacteria</taxon>
        <taxon>Bacillati</taxon>
        <taxon>Bacillota</taxon>
        <taxon>Negativicutes</taxon>
        <taxon>Acidaminococcales</taxon>
        <taxon>Acidaminococcaceae</taxon>
        <taxon>Acidaminococcus</taxon>
    </lineage>
</organism>
<accession>A0A1H3A0D8</accession>
<keyword evidence="2" id="KW-0378">Hydrolase</keyword>
<dbReference type="Proteomes" id="UP000182379">
    <property type="component" value="Unassembled WGS sequence"/>
</dbReference>
<comment type="caution">
    <text evidence="2">The sequence shown here is derived from an EMBL/GenBank/DDBJ whole genome shotgun (WGS) entry which is preliminary data.</text>
</comment>
<dbReference type="Gene3D" id="3.40.50.1110">
    <property type="entry name" value="SGNH hydrolase"/>
    <property type="match status" value="1"/>
</dbReference>
<dbReference type="AlphaFoldDB" id="A0A1H3A0D8"/>
<sequence>MAKNIVTSLEKKALGMSFLALAAIPVILASSCTVRRVVGFSPVAAQNRQAALEVDRADLGLLTWPEQLDAVRYELEVLDGIPLDLDSAREAAGALYRNSRIYSAQALLPMEKLRKKQTTGVLYYRVRAFDLDGRPLGNYSQAVAVQSSLQKVERNASVPRSRMQDTNGSLLLYPVYAYTGNPGATQSESGDTSAMMVERFDRDVRPFHLKYLLIMGGTNSLRAGVSAEEVIRDLEEIGQKAEALGIHPIYLTLPPLNPANIQKAFDEPTADNWRQSFAQVNAYIRSRDHIDVAAPFGTGEDLPTELSLDGIHGDWNMKQIMAQTINRSMAGRLG</sequence>
<name>A0A1H3A0D8_ACIFE</name>
<feature type="domain" description="SGNH hydrolase-type esterase" evidence="1">
    <location>
        <begin position="181"/>
        <end position="312"/>
    </location>
</feature>
<protein>
    <submittedName>
        <fullName evidence="2">GDSL-like Lipase/Acylhydrolase family protein</fullName>
    </submittedName>
</protein>
<dbReference type="InterPro" id="IPR013830">
    <property type="entry name" value="SGNH_hydro"/>
</dbReference>